<feature type="transmembrane region" description="Helical" evidence="7">
    <location>
        <begin position="74"/>
        <end position="99"/>
    </location>
</feature>
<evidence type="ECO:0000256" key="3">
    <source>
        <dbReference type="ARBA" id="ARBA00022475"/>
    </source>
</evidence>
<keyword evidence="4 7" id="KW-0812">Transmembrane</keyword>
<evidence type="ECO:0000256" key="2">
    <source>
        <dbReference type="ARBA" id="ARBA00005262"/>
    </source>
</evidence>
<protein>
    <submittedName>
        <fullName evidence="8">Chromate transporter</fullName>
    </submittedName>
</protein>
<feature type="transmembrane region" description="Helical" evidence="7">
    <location>
        <begin position="135"/>
        <end position="153"/>
    </location>
</feature>
<keyword evidence="5 7" id="KW-1133">Transmembrane helix</keyword>
<dbReference type="InterPro" id="IPR052518">
    <property type="entry name" value="CHR_Transporter"/>
</dbReference>
<accession>A0A7C8LCR6</accession>
<feature type="transmembrane region" description="Helical" evidence="7">
    <location>
        <begin position="7"/>
        <end position="28"/>
    </location>
</feature>
<sequence length="183" mass="20161">MKELIDLFLVFCRIGGFTFGGGYAMLPIIQKEIVEERKWATNEEVMDYYAIGQCTPGVIAVNTATFIGYKRKGIIGGIAATLGVVFPSLIIITIIATFFEHFQDYPIVQNALGGIRVAVVALITSTIVKMWKQSIKNWIGIAFFIFSFLLITFTDLSPVIMIIIGGITGTIINLNKSKKVDAK</sequence>
<organism evidence="8 9">
    <name type="scientific">Defluviitalea raffinosedens</name>
    <dbReference type="NCBI Taxonomy" id="1450156"/>
    <lineage>
        <taxon>Bacteria</taxon>
        <taxon>Bacillati</taxon>
        <taxon>Bacillota</taxon>
        <taxon>Clostridia</taxon>
        <taxon>Lachnospirales</taxon>
        <taxon>Defluviitaleaceae</taxon>
        <taxon>Defluviitalea</taxon>
    </lineage>
</organism>
<dbReference type="GO" id="GO:0015109">
    <property type="term" value="F:chromate transmembrane transporter activity"/>
    <property type="evidence" value="ECO:0007669"/>
    <property type="project" value="InterPro"/>
</dbReference>
<name>A0A7C8LCR6_9FIRM</name>
<dbReference type="Pfam" id="PF02417">
    <property type="entry name" value="Chromate_transp"/>
    <property type="match status" value="1"/>
</dbReference>
<evidence type="ECO:0000256" key="7">
    <source>
        <dbReference type="SAM" id="Phobius"/>
    </source>
</evidence>
<feature type="transmembrane region" description="Helical" evidence="7">
    <location>
        <begin position="48"/>
        <end position="67"/>
    </location>
</feature>
<evidence type="ECO:0000313" key="8">
    <source>
        <dbReference type="EMBL" id="KAE9629111.1"/>
    </source>
</evidence>
<feature type="transmembrane region" description="Helical" evidence="7">
    <location>
        <begin position="159"/>
        <end position="175"/>
    </location>
</feature>
<dbReference type="PANTHER" id="PTHR43663">
    <property type="entry name" value="CHROMATE TRANSPORT PROTEIN-RELATED"/>
    <property type="match status" value="1"/>
</dbReference>
<keyword evidence="6 7" id="KW-0472">Membrane</keyword>
<evidence type="ECO:0000256" key="6">
    <source>
        <dbReference type="ARBA" id="ARBA00023136"/>
    </source>
</evidence>
<comment type="subcellular location">
    <subcellularLocation>
        <location evidence="1">Cell membrane</location>
        <topology evidence="1">Multi-pass membrane protein</topology>
    </subcellularLocation>
</comment>
<evidence type="ECO:0000256" key="4">
    <source>
        <dbReference type="ARBA" id="ARBA00022692"/>
    </source>
</evidence>
<dbReference type="EMBL" id="WSLF01000018">
    <property type="protein sequence ID" value="KAE9629111.1"/>
    <property type="molecule type" value="Genomic_DNA"/>
</dbReference>
<keyword evidence="9" id="KW-1185">Reference proteome</keyword>
<evidence type="ECO:0000256" key="5">
    <source>
        <dbReference type="ARBA" id="ARBA00022989"/>
    </source>
</evidence>
<dbReference type="RefSeq" id="WP_158741670.1">
    <property type="nucleotide sequence ID" value="NZ_WSLF01000018.1"/>
</dbReference>
<dbReference type="OrthoDB" id="9788907at2"/>
<dbReference type="Proteomes" id="UP000483018">
    <property type="component" value="Unassembled WGS sequence"/>
</dbReference>
<proteinExistence type="inferred from homology"/>
<gene>
    <name evidence="8" type="ORF">GND95_13410</name>
</gene>
<dbReference type="AlphaFoldDB" id="A0A7C8LCR6"/>
<reference evidence="8 9" key="1">
    <citation type="submission" date="2019-12" db="EMBL/GenBank/DDBJ databases">
        <title>Defluviitalea raffinosedens, isolated from a biogas fermenter, genome sequencing and characterization.</title>
        <authorList>
            <person name="Rettenmaier R."/>
            <person name="Schneider M."/>
            <person name="Neuhaus K."/>
            <person name="Liebl W."/>
            <person name="Zverlov V."/>
        </authorList>
    </citation>
    <scope>NUCLEOTIDE SEQUENCE [LARGE SCALE GENOMIC DNA]</scope>
    <source>
        <strain evidence="8 9">249c-K6</strain>
    </source>
</reference>
<evidence type="ECO:0000313" key="9">
    <source>
        <dbReference type="Proteomes" id="UP000483018"/>
    </source>
</evidence>
<feature type="transmembrane region" description="Helical" evidence="7">
    <location>
        <begin position="111"/>
        <end position="128"/>
    </location>
</feature>
<dbReference type="PANTHER" id="PTHR43663:SF1">
    <property type="entry name" value="CHROMATE TRANSPORTER"/>
    <property type="match status" value="1"/>
</dbReference>
<comment type="similarity">
    <text evidence="2">Belongs to the chromate ion transporter (CHR) (TC 2.A.51) family.</text>
</comment>
<comment type="caution">
    <text evidence="8">The sequence shown here is derived from an EMBL/GenBank/DDBJ whole genome shotgun (WGS) entry which is preliminary data.</text>
</comment>
<dbReference type="GO" id="GO:0005886">
    <property type="term" value="C:plasma membrane"/>
    <property type="evidence" value="ECO:0007669"/>
    <property type="project" value="UniProtKB-SubCell"/>
</dbReference>
<dbReference type="InterPro" id="IPR003370">
    <property type="entry name" value="Chromate_transpt"/>
</dbReference>
<keyword evidence="3" id="KW-1003">Cell membrane</keyword>
<evidence type="ECO:0000256" key="1">
    <source>
        <dbReference type="ARBA" id="ARBA00004651"/>
    </source>
</evidence>